<accession>A0A6H9XTT3</accession>
<dbReference type="Pfam" id="PF16259">
    <property type="entry name" value="DUF4913"/>
    <property type="match status" value="1"/>
</dbReference>
<name>A0A6H9XTT3_9CORY</name>
<gene>
    <name evidence="1" type="ORF">NCTC10254_00073</name>
</gene>
<dbReference type="AlphaFoldDB" id="A0A6H9XTT3"/>
<reference evidence="1 2" key="1">
    <citation type="submission" date="2018-06" db="EMBL/GenBank/DDBJ databases">
        <authorList>
            <consortium name="Pathogen Informatics"/>
            <person name="Doyle S."/>
        </authorList>
    </citation>
    <scope>NUCLEOTIDE SEQUENCE [LARGE SCALE GENOMIC DNA]</scope>
    <source>
        <strain evidence="1 2">NCTC10254</strain>
    </source>
</reference>
<dbReference type="InterPro" id="IPR032584">
    <property type="entry name" value="DUF4913"/>
</dbReference>
<comment type="caution">
    <text evidence="1">The sequence shown here is derived from an EMBL/GenBank/DDBJ whole genome shotgun (WGS) entry which is preliminary data.</text>
</comment>
<organism evidence="1 2">
    <name type="scientific">Corynebacterium matruchotii</name>
    <dbReference type="NCBI Taxonomy" id="43768"/>
    <lineage>
        <taxon>Bacteria</taxon>
        <taxon>Bacillati</taxon>
        <taxon>Actinomycetota</taxon>
        <taxon>Actinomycetes</taxon>
        <taxon>Mycobacteriales</taxon>
        <taxon>Corynebacteriaceae</taxon>
        <taxon>Corynebacterium</taxon>
    </lineage>
</organism>
<sequence length="186" mass="21692">MKNIEETIFESLKNDLLDHVNKEIIGQTRQICEELTGEPPFLDALYELVDAAEESIRAELYPKPVKPVKPSKPAPKKSPRFASMFQFAEEFLLPTYGTTKSQSMRVAWSPEWWSHPEALTRIEALWKRFEQLRLKDPETYVETFLRTHCDYHMKRLMDPNGVFSQCVKGDYPTVPLRSKPRESDSK</sequence>
<proteinExistence type="predicted"/>
<evidence type="ECO:0000313" key="2">
    <source>
        <dbReference type="Proteomes" id="UP000249886"/>
    </source>
</evidence>
<dbReference type="RefSeq" id="WP_081455673.1">
    <property type="nucleotide sequence ID" value="NZ_CBDEZY010000018.1"/>
</dbReference>
<protein>
    <submittedName>
        <fullName evidence="1">Uncharacterized protein</fullName>
    </submittedName>
</protein>
<evidence type="ECO:0000313" key="1">
    <source>
        <dbReference type="EMBL" id="SPW23716.1"/>
    </source>
</evidence>
<dbReference type="Proteomes" id="UP000249886">
    <property type="component" value="Unassembled WGS sequence"/>
</dbReference>
<dbReference type="GeneID" id="84575272"/>
<dbReference type="EMBL" id="UARK01000001">
    <property type="protein sequence ID" value="SPW23716.1"/>
    <property type="molecule type" value="Genomic_DNA"/>
</dbReference>